<evidence type="ECO:0000256" key="3">
    <source>
        <dbReference type="ARBA" id="ARBA00022475"/>
    </source>
</evidence>
<dbReference type="EMBL" id="JBHRUV010000052">
    <property type="protein sequence ID" value="MFC3266727.1"/>
    <property type="molecule type" value="Genomic_DNA"/>
</dbReference>
<evidence type="ECO:0000256" key="2">
    <source>
        <dbReference type="ARBA" id="ARBA00022448"/>
    </source>
</evidence>
<dbReference type="InterPro" id="IPR000515">
    <property type="entry name" value="MetI-like"/>
</dbReference>
<keyword evidence="5 11" id="KW-0812">Transmembrane</keyword>
<keyword evidence="6 11" id="KW-1133">Transmembrane helix</keyword>
<dbReference type="PROSITE" id="PS50928">
    <property type="entry name" value="ABC_TM1"/>
    <property type="match status" value="1"/>
</dbReference>
<keyword evidence="4" id="KW-0533">Nickel</keyword>
<evidence type="ECO:0000259" key="12">
    <source>
        <dbReference type="PROSITE" id="PS50928"/>
    </source>
</evidence>
<evidence type="ECO:0000256" key="7">
    <source>
        <dbReference type="ARBA" id="ARBA00023065"/>
    </source>
</evidence>
<keyword evidence="14" id="KW-1185">Reference proteome</keyword>
<evidence type="ECO:0000256" key="4">
    <source>
        <dbReference type="ARBA" id="ARBA00022596"/>
    </source>
</evidence>
<comment type="caution">
    <text evidence="13">The sequence shown here is derived from an EMBL/GenBank/DDBJ whole genome shotgun (WGS) entry which is preliminary data.</text>
</comment>
<keyword evidence="7" id="KW-0406">Ion transport</keyword>
<reference evidence="14" key="1">
    <citation type="journal article" date="2019" name="Int. J. Syst. Evol. Microbiol.">
        <title>The Global Catalogue of Microorganisms (GCM) 10K type strain sequencing project: providing services to taxonomists for standard genome sequencing and annotation.</title>
        <authorList>
            <consortium name="The Broad Institute Genomics Platform"/>
            <consortium name="The Broad Institute Genome Sequencing Center for Infectious Disease"/>
            <person name="Wu L."/>
            <person name="Ma J."/>
        </authorList>
    </citation>
    <scope>NUCLEOTIDE SEQUENCE [LARGE SCALE GENOMIC DNA]</scope>
    <source>
        <strain evidence="14">CCM 7941</strain>
    </source>
</reference>
<evidence type="ECO:0000256" key="10">
    <source>
        <dbReference type="ARBA" id="ARBA00024202"/>
    </source>
</evidence>
<dbReference type="NCBIfam" id="NF045470">
    <property type="entry name" value="Opp2B"/>
    <property type="match status" value="1"/>
</dbReference>
<evidence type="ECO:0000256" key="1">
    <source>
        <dbReference type="ARBA" id="ARBA00004651"/>
    </source>
</evidence>
<comment type="similarity">
    <text evidence="10">Belongs to the binding-protein-dependent transport system permease family. OppBC subfamily.</text>
</comment>
<evidence type="ECO:0000313" key="14">
    <source>
        <dbReference type="Proteomes" id="UP001595536"/>
    </source>
</evidence>
<dbReference type="PANTHER" id="PTHR43163:SF6">
    <property type="entry name" value="DIPEPTIDE TRANSPORT SYSTEM PERMEASE PROTEIN DPPB-RELATED"/>
    <property type="match status" value="1"/>
</dbReference>
<dbReference type="Proteomes" id="UP001595536">
    <property type="component" value="Unassembled WGS sequence"/>
</dbReference>
<dbReference type="CDD" id="cd06261">
    <property type="entry name" value="TM_PBP2"/>
    <property type="match status" value="1"/>
</dbReference>
<feature type="transmembrane region" description="Helical" evidence="11">
    <location>
        <begin position="176"/>
        <end position="195"/>
    </location>
</feature>
<evidence type="ECO:0000256" key="6">
    <source>
        <dbReference type="ARBA" id="ARBA00022989"/>
    </source>
</evidence>
<comment type="subcellular location">
    <subcellularLocation>
        <location evidence="1 11">Cell membrane</location>
        <topology evidence="1 11">Multi-pass membrane protein</topology>
    </subcellularLocation>
</comment>
<feature type="domain" description="ABC transmembrane type-1" evidence="12">
    <location>
        <begin position="98"/>
        <end position="299"/>
    </location>
</feature>
<proteinExistence type="inferred from homology"/>
<organism evidence="13 14">
    <name type="scientific">Camelimonas abortus</name>
    <dbReference type="NCBI Taxonomy" id="1017184"/>
    <lineage>
        <taxon>Bacteria</taxon>
        <taxon>Pseudomonadati</taxon>
        <taxon>Pseudomonadota</taxon>
        <taxon>Alphaproteobacteria</taxon>
        <taxon>Hyphomicrobiales</taxon>
        <taxon>Chelatococcaceae</taxon>
        <taxon>Camelimonas</taxon>
    </lineage>
</organism>
<dbReference type="Pfam" id="PF19300">
    <property type="entry name" value="BPD_transp_1_N"/>
    <property type="match status" value="1"/>
</dbReference>
<feature type="transmembrane region" description="Helical" evidence="11">
    <location>
        <begin position="104"/>
        <end position="125"/>
    </location>
</feature>
<dbReference type="PANTHER" id="PTHR43163">
    <property type="entry name" value="DIPEPTIDE TRANSPORT SYSTEM PERMEASE PROTEIN DPPB-RELATED"/>
    <property type="match status" value="1"/>
</dbReference>
<dbReference type="InterPro" id="IPR035906">
    <property type="entry name" value="MetI-like_sf"/>
</dbReference>
<accession>A0ABV7LGQ4</accession>
<evidence type="ECO:0000313" key="13">
    <source>
        <dbReference type="EMBL" id="MFC3266727.1"/>
    </source>
</evidence>
<feature type="transmembrane region" description="Helical" evidence="11">
    <location>
        <begin position="279"/>
        <end position="302"/>
    </location>
</feature>
<dbReference type="Gene3D" id="1.10.3720.10">
    <property type="entry name" value="MetI-like"/>
    <property type="match status" value="1"/>
</dbReference>
<keyword evidence="3" id="KW-1003">Cell membrane</keyword>
<evidence type="ECO:0000256" key="9">
    <source>
        <dbReference type="ARBA" id="ARBA00023136"/>
    </source>
</evidence>
<evidence type="ECO:0000256" key="11">
    <source>
        <dbReference type="RuleBase" id="RU363032"/>
    </source>
</evidence>
<keyword evidence="8" id="KW-0921">Nickel transport</keyword>
<gene>
    <name evidence="13" type="primary">nikB</name>
    <name evidence="13" type="ORF">ACFOEX_10225</name>
</gene>
<evidence type="ECO:0000256" key="5">
    <source>
        <dbReference type="ARBA" id="ARBA00022692"/>
    </source>
</evidence>
<dbReference type="InterPro" id="IPR045621">
    <property type="entry name" value="BPD_transp_1_N"/>
</dbReference>
<keyword evidence="9 11" id="KW-0472">Membrane</keyword>
<feature type="transmembrane region" description="Helical" evidence="11">
    <location>
        <begin position="137"/>
        <end position="164"/>
    </location>
</feature>
<dbReference type="NCBIfam" id="TIGR02789">
    <property type="entry name" value="nickel_nikB"/>
    <property type="match status" value="1"/>
</dbReference>
<keyword evidence="2 11" id="KW-0813">Transport</keyword>
<sequence length="314" mass="34488">MARYALRRLLLLPPVLLAVSAVIFLLLRLAPSDPAMDYLRLSRTPPTPEALAAARSLLGLDQPMLAQYGDWLWRALRLDFGSSWALQRPVLPDMLARLPATLELAGLSLLITLAVSLPLGAWAARRRDGLPDHLVRLIAFIGVSAPNFWVGFLLVAVFSAQLGWLPSMGRGDWRHAVLPALAVSLMSVAVNARLLRASLLECAGQRHVAYARLRGLPERQVERAHILRNALTPVVTSIGLHAGELFGGALVIESIFAWPGIGRYAVTAIYNRDYPVIQCFILMMATIFVICNLIADLISAWVDPRIRATMEAAR</sequence>
<dbReference type="InterPro" id="IPR050045">
    <property type="entry name" value="Opp2B"/>
</dbReference>
<dbReference type="Pfam" id="PF00528">
    <property type="entry name" value="BPD_transp_1"/>
    <property type="match status" value="1"/>
</dbReference>
<dbReference type="InterPro" id="IPR014156">
    <property type="entry name" value="Nickel_NikB"/>
</dbReference>
<evidence type="ECO:0000256" key="8">
    <source>
        <dbReference type="ARBA" id="ARBA00023112"/>
    </source>
</evidence>
<dbReference type="SUPFAM" id="SSF161098">
    <property type="entry name" value="MetI-like"/>
    <property type="match status" value="1"/>
</dbReference>
<dbReference type="RefSeq" id="WP_376828939.1">
    <property type="nucleotide sequence ID" value="NZ_JBHLWR010000004.1"/>
</dbReference>
<name>A0ABV7LGQ4_9HYPH</name>
<dbReference type="NCBIfam" id="NF007677">
    <property type="entry name" value="PRK10352.1"/>
    <property type="match status" value="1"/>
</dbReference>
<protein>
    <submittedName>
        <fullName evidence="13">Nickel ABC transporter permease subunit NikB</fullName>
    </submittedName>
</protein>